<comment type="similarity">
    <text evidence="2">Belongs to the TonB family.</text>
</comment>
<keyword evidence="8" id="KW-1133">Transmembrane helix</keyword>
<dbReference type="EMBL" id="JAWDJT010000008">
    <property type="protein sequence ID" value="MDU0371401.1"/>
    <property type="molecule type" value="Genomic_DNA"/>
</dbReference>
<dbReference type="SUPFAM" id="SSF74653">
    <property type="entry name" value="TolA/TonB C-terminal domain"/>
    <property type="match status" value="1"/>
</dbReference>
<dbReference type="PANTHER" id="PTHR33446">
    <property type="entry name" value="PROTEIN TONB-RELATED"/>
    <property type="match status" value="1"/>
</dbReference>
<evidence type="ECO:0000313" key="11">
    <source>
        <dbReference type="EMBL" id="MDU0371401.1"/>
    </source>
</evidence>
<evidence type="ECO:0000313" key="12">
    <source>
        <dbReference type="Proteomes" id="UP001250698"/>
    </source>
</evidence>
<dbReference type="PANTHER" id="PTHR33446:SF2">
    <property type="entry name" value="PROTEIN TONB"/>
    <property type="match status" value="1"/>
</dbReference>
<dbReference type="InterPro" id="IPR006260">
    <property type="entry name" value="TonB/TolA_C"/>
</dbReference>
<gene>
    <name evidence="11" type="ORF">ROI90_13415</name>
</gene>
<evidence type="ECO:0000259" key="10">
    <source>
        <dbReference type="PROSITE" id="PS52015"/>
    </source>
</evidence>
<evidence type="ECO:0000256" key="8">
    <source>
        <dbReference type="ARBA" id="ARBA00022989"/>
    </source>
</evidence>
<organism evidence="11 12">
    <name type="scientific">Hymenobacter endophyticus</name>
    <dbReference type="NCBI Taxonomy" id="3076335"/>
    <lineage>
        <taxon>Bacteria</taxon>
        <taxon>Pseudomonadati</taxon>
        <taxon>Bacteroidota</taxon>
        <taxon>Cytophagia</taxon>
        <taxon>Cytophagales</taxon>
        <taxon>Hymenobacteraceae</taxon>
        <taxon>Hymenobacter</taxon>
    </lineage>
</organism>
<dbReference type="PROSITE" id="PS52015">
    <property type="entry name" value="TONB_CTD"/>
    <property type="match status" value="1"/>
</dbReference>
<dbReference type="Gene3D" id="2.20.110.10">
    <property type="entry name" value="Histone H3 K4-specific methyltransferase SET7/9 N-terminal domain"/>
    <property type="match status" value="1"/>
</dbReference>
<dbReference type="Pfam" id="PF03544">
    <property type="entry name" value="TonB_C"/>
    <property type="match status" value="1"/>
</dbReference>
<evidence type="ECO:0000256" key="1">
    <source>
        <dbReference type="ARBA" id="ARBA00004383"/>
    </source>
</evidence>
<keyword evidence="9" id="KW-0472">Membrane</keyword>
<dbReference type="InterPro" id="IPR051045">
    <property type="entry name" value="TonB-dependent_transducer"/>
</dbReference>
<keyword evidence="3" id="KW-0813">Transport</keyword>
<dbReference type="InterPro" id="IPR037682">
    <property type="entry name" value="TonB_C"/>
</dbReference>
<evidence type="ECO:0000256" key="7">
    <source>
        <dbReference type="ARBA" id="ARBA00022927"/>
    </source>
</evidence>
<evidence type="ECO:0000256" key="4">
    <source>
        <dbReference type="ARBA" id="ARBA00022475"/>
    </source>
</evidence>
<keyword evidence="7" id="KW-0653">Protein transport</keyword>
<keyword evidence="5" id="KW-0997">Cell inner membrane</keyword>
<keyword evidence="12" id="KW-1185">Reference proteome</keyword>
<feature type="domain" description="TonB C-terminal" evidence="10">
    <location>
        <begin position="182"/>
        <end position="272"/>
    </location>
</feature>
<evidence type="ECO:0000256" key="9">
    <source>
        <dbReference type="ARBA" id="ARBA00023136"/>
    </source>
</evidence>
<keyword evidence="6" id="KW-0812">Transmembrane</keyword>
<dbReference type="Gene3D" id="3.30.1150.10">
    <property type="match status" value="1"/>
</dbReference>
<evidence type="ECO:0000256" key="6">
    <source>
        <dbReference type="ARBA" id="ARBA00022692"/>
    </source>
</evidence>
<sequence length="272" mass="30718">MMRPLFSALWVIVLILLLGQPAGAQLLTRTYYTATGRTTANPDSAAYYTVVQRQGAGGSITTYKPGGQRLHQEQYSQLRSGQRQGFSTEWNPTTGRRVARYPYQRGKLHGVAQAWYPGGQRRWQLTYQQGQRQGSLRAWYPNGRALRTETYRAGLRTAGRCFTRAGRDTAWFAFERPAQFVGGDQALHTWLTRNLRYPAIDSRNQVEGNVRVRFVVDKRGRVQNPEIVKGISSSTDAEVLRLLSIMPAWQPAVVAGRAVAVPYELPVEFRIL</sequence>
<accession>A0ABU3TJ50</accession>
<evidence type="ECO:0000256" key="3">
    <source>
        <dbReference type="ARBA" id="ARBA00022448"/>
    </source>
</evidence>
<dbReference type="NCBIfam" id="TIGR01352">
    <property type="entry name" value="tonB_Cterm"/>
    <property type="match status" value="1"/>
</dbReference>
<dbReference type="RefSeq" id="WP_315998862.1">
    <property type="nucleotide sequence ID" value="NZ_JAWDJT010000008.1"/>
</dbReference>
<protein>
    <submittedName>
        <fullName evidence="11">TonB family protein</fullName>
    </submittedName>
</protein>
<comment type="caution">
    <text evidence="11">The sequence shown here is derived from an EMBL/GenBank/DDBJ whole genome shotgun (WGS) entry which is preliminary data.</text>
</comment>
<dbReference type="SUPFAM" id="SSF82185">
    <property type="entry name" value="Histone H3 K4-specific methyltransferase SET7/9 N-terminal domain"/>
    <property type="match status" value="1"/>
</dbReference>
<comment type="subcellular location">
    <subcellularLocation>
        <location evidence="1">Cell inner membrane</location>
        <topology evidence="1">Single-pass membrane protein</topology>
        <orientation evidence="1">Periplasmic side</orientation>
    </subcellularLocation>
</comment>
<dbReference type="Proteomes" id="UP001250698">
    <property type="component" value="Unassembled WGS sequence"/>
</dbReference>
<proteinExistence type="inferred from homology"/>
<reference evidence="11 12" key="1">
    <citation type="submission" date="2023-10" db="EMBL/GenBank/DDBJ databases">
        <title>Hymenobacter endophyticus sp. nov., an isolate from the leaf tissues of wheat.</title>
        <authorList>
            <person name="Dai Y."/>
        </authorList>
    </citation>
    <scope>NUCLEOTIDE SEQUENCE [LARGE SCALE GENOMIC DNA]</scope>
    <source>
        <strain evidence="11 12">ZK17L-C2</strain>
    </source>
</reference>
<keyword evidence="4" id="KW-1003">Cell membrane</keyword>
<evidence type="ECO:0000256" key="5">
    <source>
        <dbReference type="ARBA" id="ARBA00022519"/>
    </source>
</evidence>
<evidence type="ECO:0000256" key="2">
    <source>
        <dbReference type="ARBA" id="ARBA00006555"/>
    </source>
</evidence>
<name>A0ABU3TJ50_9BACT</name>